<organism evidence="1 2">
    <name type="scientific">Geobacter hydrogenophilus</name>
    <dbReference type="NCBI Taxonomy" id="40983"/>
    <lineage>
        <taxon>Bacteria</taxon>
        <taxon>Pseudomonadati</taxon>
        <taxon>Thermodesulfobacteriota</taxon>
        <taxon>Desulfuromonadia</taxon>
        <taxon>Geobacterales</taxon>
        <taxon>Geobacteraceae</taxon>
        <taxon>Geobacter</taxon>
    </lineage>
</organism>
<evidence type="ECO:0000313" key="1">
    <source>
        <dbReference type="EMBL" id="GLI36776.1"/>
    </source>
</evidence>
<comment type="caution">
    <text evidence="1">The sequence shown here is derived from an EMBL/GenBank/DDBJ whole genome shotgun (WGS) entry which is preliminary data.</text>
</comment>
<name>A0A9W6FXN1_9BACT</name>
<dbReference type="EMBL" id="BSDS01000001">
    <property type="protein sequence ID" value="GLI36776.1"/>
    <property type="molecule type" value="Genomic_DNA"/>
</dbReference>
<dbReference type="Proteomes" id="UP001144352">
    <property type="component" value="Unassembled WGS sequence"/>
</dbReference>
<sequence>MFVNCYDGYGVCMFSVTLKEGVEAKRLGNHIYSQHELVDHWSVSDWPEGAVVRY</sequence>
<keyword evidence="2" id="KW-1185">Reference proteome</keyword>
<dbReference type="RefSeq" id="WP_214186997.1">
    <property type="nucleotide sequence ID" value="NZ_BSDS01000001.1"/>
</dbReference>
<proteinExistence type="predicted"/>
<dbReference type="AlphaFoldDB" id="A0A9W6FXN1"/>
<evidence type="ECO:0000313" key="2">
    <source>
        <dbReference type="Proteomes" id="UP001144352"/>
    </source>
</evidence>
<gene>
    <name evidence="1" type="ORF">GHYDROH2_02770</name>
</gene>
<protein>
    <submittedName>
        <fullName evidence="1">Uncharacterized protein</fullName>
    </submittedName>
</protein>
<reference evidence="1" key="1">
    <citation type="submission" date="2022-12" db="EMBL/GenBank/DDBJ databases">
        <title>Reference genome sequencing for broad-spectrum identification of bacterial and archaeal isolates by mass spectrometry.</title>
        <authorList>
            <person name="Sekiguchi Y."/>
            <person name="Tourlousse D.M."/>
        </authorList>
    </citation>
    <scope>NUCLEOTIDE SEQUENCE</scope>
    <source>
        <strain evidence="1">H2</strain>
    </source>
</reference>
<accession>A0A9W6FXN1</accession>